<proteinExistence type="predicted"/>
<keyword evidence="1" id="KW-1133">Transmembrane helix</keyword>
<keyword evidence="3" id="KW-1185">Reference proteome</keyword>
<keyword evidence="1" id="KW-0472">Membrane</keyword>
<feature type="transmembrane region" description="Helical" evidence="1">
    <location>
        <begin position="267"/>
        <end position="286"/>
    </location>
</feature>
<feature type="transmembrane region" description="Helical" evidence="1">
    <location>
        <begin position="355"/>
        <end position="374"/>
    </location>
</feature>
<evidence type="ECO:0000313" key="3">
    <source>
        <dbReference type="Proteomes" id="UP000288587"/>
    </source>
</evidence>
<keyword evidence="1" id="KW-0812">Transmembrane</keyword>
<dbReference type="OrthoDB" id="8887481at2"/>
<dbReference type="RefSeq" id="WP_127683326.1">
    <property type="nucleotide sequence ID" value="NZ_SACM01000003.1"/>
</dbReference>
<reference evidence="2 3" key="1">
    <citation type="submission" date="2019-01" db="EMBL/GenBank/DDBJ databases">
        <authorList>
            <person name="Chen W.-M."/>
        </authorList>
    </citation>
    <scope>NUCLEOTIDE SEQUENCE [LARGE SCALE GENOMIC DNA]</scope>
    <source>
        <strain evidence="2 3">CCP-18</strain>
    </source>
</reference>
<feature type="transmembrane region" description="Helical" evidence="1">
    <location>
        <begin position="410"/>
        <end position="429"/>
    </location>
</feature>
<accession>A0A3S2UUD7</accession>
<sequence>MTLRALGTVLRAAARRPRGPEVLAIGGALFGLGFAALSLGRPWVVNASIVLGVLVTLVAQHLVHGVARQNHPHLARLMPRHPQALRQAMGAIVSAGLLVTAALTWLLVPQERPAMLLVAPLVMWLSGCLALARTGLALLAPALAVGTLWGARQLGFDKTEALWAGIAVAAALAQFVLPRLLRRGDAQHATQWRRRRNTEALLAVSLEGGKLGAWQGQGWLARLMRWWLWPTRRMLDAARAPVRDARDALRRSHWSVSPSLHLAQQTWLLLTVGVPLFALAVAPTALRSEPSAWTPPLLQGLSVGLAMWLFLLNIGATLTEHWSTRAEQALLRLLPGLPQGEALGRAWRAQLRRHAIGGWFLHAVPAVAASLAWGPGLWPHALAGCLVAAPAALLVPLTRWQHQGAPRGTWMNWVSAWAAVCGAVAALPAAGGPPLGTVAIAAGLLGACLAWRWRPLPRSAPWPTGHAGLVDAVDPLAKDA</sequence>
<evidence type="ECO:0000256" key="1">
    <source>
        <dbReference type="SAM" id="Phobius"/>
    </source>
</evidence>
<feature type="transmembrane region" description="Helical" evidence="1">
    <location>
        <begin position="136"/>
        <end position="155"/>
    </location>
</feature>
<dbReference type="Proteomes" id="UP000288587">
    <property type="component" value="Unassembled WGS sequence"/>
</dbReference>
<comment type="caution">
    <text evidence="2">The sequence shown here is derived from an EMBL/GenBank/DDBJ whole genome shotgun (WGS) entry which is preliminary data.</text>
</comment>
<feature type="transmembrane region" description="Helical" evidence="1">
    <location>
        <begin position="435"/>
        <end position="453"/>
    </location>
</feature>
<organism evidence="2 3">
    <name type="scientific">Inhella crocodyli</name>
    <dbReference type="NCBI Taxonomy" id="2499851"/>
    <lineage>
        <taxon>Bacteria</taxon>
        <taxon>Pseudomonadati</taxon>
        <taxon>Pseudomonadota</taxon>
        <taxon>Betaproteobacteria</taxon>
        <taxon>Burkholderiales</taxon>
        <taxon>Sphaerotilaceae</taxon>
        <taxon>Inhella</taxon>
    </lineage>
</organism>
<dbReference type="AlphaFoldDB" id="A0A3S2UUD7"/>
<evidence type="ECO:0000313" key="2">
    <source>
        <dbReference type="EMBL" id="RVT84923.1"/>
    </source>
</evidence>
<gene>
    <name evidence="2" type="ORF">EOD73_12440</name>
</gene>
<feature type="transmembrane region" description="Helical" evidence="1">
    <location>
        <begin position="88"/>
        <end position="108"/>
    </location>
</feature>
<feature type="transmembrane region" description="Helical" evidence="1">
    <location>
        <begin position="21"/>
        <end position="39"/>
    </location>
</feature>
<protein>
    <submittedName>
        <fullName evidence="2">Uncharacterized protein</fullName>
    </submittedName>
</protein>
<dbReference type="EMBL" id="SACM01000003">
    <property type="protein sequence ID" value="RVT84923.1"/>
    <property type="molecule type" value="Genomic_DNA"/>
</dbReference>
<name>A0A3S2UUD7_9BURK</name>
<feature type="transmembrane region" description="Helical" evidence="1">
    <location>
        <begin position="45"/>
        <end position="67"/>
    </location>
</feature>
<feature type="transmembrane region" description="Helical" evidence="1">
    <location>
        <begin position="380"/>
        <end position="398"/>
    </location>
</feature>
<feature type="transmembrane region" description="Helical" evidence="1">
    <location>
        <begin position="298"/>
        <end position="318"/>
    </location>
</feature>